<reference evidence="3" key="1">
    <citation type="journal article" date="2019" name="Int. J. Syst. Evol. Microbiol.">
        <title>The Global Catalogue of Microorganisms (GCM) 10K type strain sequencing project: providing services to taxonomists for standard genome sequencing and annotation.</title>
        <authorList>
            <consortium name="The Broad Institute Genomics Platform"/>
            <consortium name="The Broad Institute Genome Sequencing Center for Infectious Disease"/>
            <person name="Wu L."/>
            <person name="Ma J."/>
        </authorList>
    </citation>
    <scope>NUCLEOTIDE SEQUENCE [LARGE SCALE GENOMIC DNA]</scope>
    <source>
        <strain evidence="3">JCM 16950</strain>
    </source>
</reference>
<evidence type="ECO:0000256" key="1">
    <source>
        <dbReference type="SAM" id="MobiDB-lite"/>
    </source>
</evidence>
<dbReference type="EMBL" id="BAABAF010000003">
    <property type="protein sequence ID" value="GAA3759193.1"/>
    <property type="molecule type" value="Genomic_DNA"/>
</dbReference>
<gene>
    <name evidence="2" type="ORF">GCM10022240_09750</name>
</gene>
<feature type="compositionally biased region" description="Basic and acidic residues" evidence="1">
    <location>
        <begin position="26"/>
        <end position="40"/>
    </location>
</feature>
<organism evidence="2 3">
    <name type="scientific">Microbacterium kribbense</name>
    <dbReference type="NCBI Taxonomy" id="433645"/>
    <lineage>
        <taxon>Bacteria</taxon>
        <taxon>Bacillati</taxon>
        <taxon>Actinomycetota</taxon>
        <taxon>Actinomycetes</taxon>
        <taxon>Micrococcales</taxon>
        <taxon>Microbacteriaceae</taxon>
        <taxon>Microbacterium</taxon>
    </lineage>
</organism>
<keyword evidence="3" id="KW-1185">Reference proteome</keyword>
<proteinExistence type="predicted"/>
<dbReference type="InterPro" id="IPR035172">
    <property type="entry name" value="DUF5302"/>
</dbReference>
<feature type="compositionally biased region" description="Basic residues" evidence="1">
    <location>
        <begin position="62"/>
        <end position="74"/>
    </location>
</feature>
<accession>A0ABP7GFD5</accession>
<comment type="caution">
    <text evidence="2">The sequence shown here is derived from an EMBL/GenBank/DDBJ whole genome shotgun (WGS) entry which is preliminary data.</text>
</comment>
<evidence type="ECO:0000313" key="2">
    <source>
        <dbReference type="EMBL" id="GAA3759193.1"/>
    </source>
</evidence>
<dbReference type="Pfam" id="PF17227">
    <property type="entry name" value="DUF5302"/>
    <property type="match status" value="1"/>
</dbReference>
<protein>
    <submittedName>
        <fullName evidence="2">DUF5302 domain-containing protein</fullName>
    </submittedName>
</protein>
<dbReference type="Proteomes" id="UP001500540">
    <property type="component" value="Unassembled WGS sequence"/>
</dbReference>
<sequence length="74" mass="8170">MLAVAARLAYRGDMSDDQTNSDAAPDEMKQKFREALEKKNAAHRNGPAHLDGQGAVNEPHGRAGHKREFRRKSG</sequence>
<feature type="region of interest" description="Disordered" evidence="1">
    <location>
        <begin position="1"/>
        <end position="74"/>
    </location>
</feature>
<evidence type="ECO:0000313" key="3">
    <source>
        <dbReference type="Proteomes" id="UP001500540"/>
    </source>
</evidence>
<name>A0ABP7GFD5_9MICO</name>